<evidence type="ECO:0000259" key="2">
    <source>
        <dbReference type="PROSITE" id="PS50883"/>
    </source>
</evidence>
<dbReference type="EMBL" id="SHKW01000002">
    <property type="protein sequence ID" value="RZU35694.1"/>
    <property type="molecule type" value="Genomic_DNA"/>
</dbReference>
<dbReference type="FunFam" id="3.30.70.270:FF:000001">
    <property type="entry name" value="Diguanylate cyclase domain protein"/>
    <property type="match status" value="1"/>
</dbReference>
<dbReference type="InterPro" id="IPR035919">
    <property type="entry name" value="EAL_sf"/>
</dbReference>
<dbReference type="PROSITE" id="PS00697">
    <property type="entry name" value="DNA_LIGASE_A1"/>
    <property type="match status" value="1"/>
</dbReference>
<dbReference type="CDD" id="cd01949">
    <property type="entry name" value="GGDEF"/>
    <property type="match status" value="1"/>
</dbReference>
<gene>
    <name evidence="4" type="ORF">BDD14_5786</name>
</gene>
<feature type="domain" description="GGDEF" evidence="3">
    <location>
        <begin position="153"/>
        <end position="286"/>
    </location>
</feature>
<dbReference type="Pfam" id="PF00990">
    <property type="entry name" value="GGDEF"/>
    <property type="match status" value="1"/>
</dbReference>
<dbReference type="InterPro" id="IPR016059">
    <property type="entry name" value="DNA_ligase_ATP-dep_CS"/>
</dbReference>
<evidence type="ECO:0000259" key="3">
    <source>
        <dbReference type="PROSITE" id="PS50887"/>
    </source>
</evidence>
<sequence length="544" mass="60878">MQKPPVIFEGNPLAMWIYDLESLRFLEVNESAERQYGYARQEFLNLTVNDLRDPQESAPVQPSLDIDMTDPDIVCVHCKKDGTRIIVKTCGNNVSYHGRAGRFVVAEDVTERHHVHAQLFQLAHHDPLTGLPNRILLEQRMGDGLALAGQRGQRAAIICLDLDRFKQINDWYGHAAGDECLKQLASLLTRRLRGMDTVARTGGEEFTIVLGEVDSVASAEIVAKVLIHALSKPIQIEGHKIVLGASIGVAVYPDHGIGAAELWRSADAAMYHAKRAGGNRHTLATSGNNKLIVESLDVDAQMRSMLHNEGFQLHYQLQYYLSREIRGMEALLRLPSLKDAIVSPDRFIAIAEERGMIHSLGKLVLEKACRQLKIWNWQRGVPVRIAVNISPLQLMRSDFVSEVQEVISESGIEPGWLEMEITERVVLNIDEISQRMAELANMGIRFAVDDFGTGYSSLQHLHRLPISTLKIDRSFIHQLCESSRSYSLVKSIIAMGHSLQMEVIAEGVEHEDQMQVLQDLDCDCIQGFFLSQPSSPETVEALLK</sequence>
<dbReference type="Proteomes" id="UP000292958">
    <property type="component" value="Unassembled WGS sequence"/>
</dbReference>
<evidence type="ECO:0000259" key="1">
    <source>
        <dbReference type="PROSITE" id="PS50112"/>
    </source>
</evidence>
<keyword evidence="5" id="KW-1185">Reference proteome</keyword>
<accession>A0A4Q7YFZ6</accession>
<dbReference type="SMART" id="SM00267">
    <property type="entry name" value="GGDEF"/>
    <property type="match status" value="1"/>
</dbReference>
<dbReference type="SUPFAM" id="SSF55073">
    <property type="entry name" value="Nucleotide cyclase"/>
    <property type="match status" value="1"/>
</dbReference>
<dbReference type="InterPro" id="IPR043128">
    <property type="entry name" value="Rev_trsase/Diguanyl_cyclase"/>
</dbReference>
<dbReference type="CDD" id="cd01948">
    <property type="entry name" value="EAL"/>
    <property type="match status" value="1"/>
</dbReference>
<evidence type="ECO:0000313" key="5">
    <source>
        <dbReference type="Proteomes" id="UP000292958"/>
    </source>
</evidence>
<protein>
    <submittedName>
        <fullName evidence="4">PAS domain S-box-containing protein/diguanylate cyclase (GGDEF)-like protein</fullName>
    </submittedName>
</protein>
<dbReference type="NCBIfam" id="TIGR00254">
    <property type="entry name" value="GGDEF"/>
    <property type="match status" value="1"/>
</dbReference>
<dbReference type="SMART" id="SM00091">
    <property type="entry name" value="PAS"/>
    <property type="match status" value="1"/>
</dbReference>
<proteinExistence type="predicted"/>
<dbReference type="RefSeq" id="WP_130424128.1">
    <property type="nucleotide sequence ID" value="NZ_SHKW01000002.1"/>
</dbReference>
<dbReference type="InterPro" id="IPR000014">
    <property type="entry name" value="PAS"/>
</dbReference>
<dbReference type="InterPro" id="IPR001633">
    <property type="entry name" value="EAL_dom"/>
</dbReference>
<dbReference type="InterPro" id="IPR000160">
    <property type="entry name" value="GGDEF_dom"/>
</dbReference>
<dbReference type="GO" id="GO:0003909">
    <property type="term" value="F:DNA ligase activity"/>
    <property type="evidence" value="ECO:0007669"/>
    <property type="project" value="InterPro"/>
</dbReference>
<dbReference type="Pfam" id="PF13188">
    <property type="entry name" value="PAS_8"/>
    <property type="match status" value="1"/>
</dbReference>
<comment type="caution">
    <text evidence="4">The sequence shown here is derived from an EMBL/GenBank/DDBJ whole genome shotgun (WGS) entry which is preliminary data.</text>
</comment>
<dbReference type="SMART" id="SM00052">
    <property type="entry name" value="EAL"/>
    <property type="match status" value="1"/>
</dbReference>
<dbReference type="Pfam" id="PF00563">
    <property type="entry name" value="EAL"/>
    <property type="match status" value="1"/>
</dbReference>
<dbReference type="Gene3D" id="3.20.20.450">
    <property type="entry name" value="EAL domain"/>
    <property type="match status" value="1"/>
</dbReference>
<dbReference type="InterPro" id="IPR029787">
    <property type="entry name" value="Nucleotide_cyclase"/>
</dbReference>
<dbReference type="InterPro" id="IPR035965">
    <property type="entry name" value="PAS-like_dom_sf"/>
</dbReference>
<dbReference type="PROSITE" id="PS50887">
    <property type="entry name" value="GGDEF"/>
    <property type="match status" value="1"/>
</dbReference>
<dbReference type="Gene3D" id="3.30.450.20">
    <property type="entry name" value="PAS domain"/>
    <property type="match status" value="1"/>
</dbReference>
<evidence type="ECO:0000313" key="4">
    <source>
        <dbReference type="EMBL" id="RZU35694.1"/>
    </source>
</evidence>
<dbReference type="PANTHER" id="PTHR44757">
    <property type="entry name" value="DIGUANYLATE CYCLASE DGCP"/>
    <property type="match status" value="1"/>
</dbReference>
<feature type="domain" description="PAS" evidence="1">
    <location>
        <begin position="7"/>
        <end position="71"/>
    </location>
</feature>
<reference evidence="4 5" key="1">
    <citation type="submission" date="2019-02" db="EMBL/GenBank/DDBJ databases">
        <title>Genomic Encyclopedia of Archaeal and Bacterial Type Strains, Phase II (KMG-II): from individual species to whole genera.</title>
        <authorList>
            <person name="Goeker M."/>
        </authorList>
    </citation>
    <scope>NUCLEOTIDE SEQUENCE [LARGE SCALE GENOMIC DNA]</scope>
    <source>
        <strain evidence="4 5">DSM 18101</strain>
    </source>
</reference>
<dbReference type="NCBIfam" id="TIGR00229">
    <property type="entry name" value="sensory_box"/>
    <property type="match status" value="1"/>
</dbReference>
<dbReference type="OrthoDB" id="101222at2"/>
<dbReference type="CDD" id="cd00130">
    <property type="entry name" value="PAS"/>
    <property type="match status" value="1"/>
</dbReference>
<dbReference type="InterPro" id="IPR052155">
    <property type="entry name" value="Biofilm_reg_signaling"/>
</dbReference>
<dbReference type="SUPFAM" id="SSF55785">
    <property type="entry name" value="PYP-like sensor domain (PAS domain)"/>
    <property type="match status" value="1"/>
</dbReference>
<dbReference type="PROSITE" id="PS50112">
    <property type="entry name" value="PAS"/>
    <property type="match status" value="1"/>
</dbReference>
<dbReference type="SUPFAM" id="SSF141868">
    <property type="entry name" value="EAL domain-like"/>
    <property type="match status" value="1"/>
</dbReference>
<dbReference type="PANTHER" id="PTHR44757:SF2">
    <property type="entry name" value="BIOFILM ARCHITECTURE MAINTENANCE PROTEIN MBAA"/>
    <property type="match status" value="1"/>
</dbReference>
<feature type="domain" description="EAL" evidence="2">
    <location>
        <begin position="295"/>
        <end position="544"/>
    </location>
</feature>
<dbReference type="Gene3D" id="3.30.70.270">
    <property type="match status" value="1"/>
</dbReference>
<name>A0A4Q7YFZ6_9BACT</name>
<organism evidence="4 5">
    <name type="scientific">Edaphobacter modestus</name>
    <dbReference type="NCBI Taxonomy" id="388466"/>
    <lineage>
        <taxon>Bacteria</taxon>
        <taxon>Pseudomonadati</taxon>
        <taxon>Acidobacteriota</taxon>
        <taxon>Terriglobia</taxon>
        <taxon>Terriglobales</taxon>
        <taxon>Acidobacteriaceae</taxon>
        <taxon>Edaphobacter</taxon>
    </lineage>
</organism>
<dbReference type="AlphaFoldDB" id="A0A4Q7YFZ6"/>
<dbReference type="PROSITE" id="PS50883">
    <property type="entry name" value="EAL"/>
    <property type="match status" value="1"/>
</dbReference>